<evidence type="ECO:0000259" key="2">
    <source>
        <dbReference type="PROSITE" id="PS50994"/>
    </source>
</evidence>
<proteinExistence type="predicted"/>
<feature type="region of interest" description="Disordered" evidence="1">
    <location>
        <begin position="596"/>
        <end position="655"/>
    </location>
</feature>
<dbReference type="RefSeq" id="WP_316697951.1">
    <property type="nucleotide sequence ID" value="NZ_CP136336.1"/>
</dbReference>
<dbReference type="EMBL" id="CP136336">
    <property type="protein sequence ID" value="WOB05881.1"/>
    <property type="molecule type" value="Genomic_DNA"/>
</dbReference>
<dbReference type="SUPFAM" id="SSF53098">
    <property type="entry name" value="Ribonuclease H-like"/>
    <property type="match status" value="1"/>
</dbReference>
<protein>
    <recommendedName>
        <fullName evidence="2">Integrase catalytic domain-containing protein</fullName>
    </recommendedName>
</protein>
<dbReference type="Gene3D" id="3.30.420.10">
    <property type="entry name" value="Ribonuclease H-like superfamily/Ribonuclease H"/>
    <property type="match status" value="1"/>
</dbReference>
<dbReference type="InterPro" id="IPR036397">
    <property type="entry name" value="RNaseH_sf"/>
</dbReference>
<gene>
    <name evidence="3" type="ORF">RXV79_13210</name>
</gene>
<sequence>MSSGCPKRGTTSFKRIPLALKDHSTWEAADKIQISDEDKDRFWRFVPAIRHYLDTGKLVESAKLADCARQTLLDQVTRCVTLRPDGKPYGWAGLIANLRVSTYTRRAPLPVPNGDANKGGAGAFEKFLQEHPKLREALHDLIRKGGGSGSAIPSKPSFKGVAAAFLKLCYTIGHLTDNDYPLNFPDKARQSVRRYARKFLALDTKAIRAWYGETAAAQLSLQTGHHSFDFFSTVFDVVGADAHKFDCVGVLMLQGPVGPQIVPIKRIWFYPVVERKSTAVCGYTVSITTEISSAVVEEAVVACSTRWTPRAIRIKGLKYIDGAGFPVGTIEGLTAVRPSVVVFDNAAVHFSTRVTERMRRSLGCMVSFGGVGSWWNNGFVERLFGSLEALGIQALPFGTGTGPGDPMRKDAAAQAIKHKATWEELLDFFDVAVANYNATPKASLGHQSPLDVIRRHMETHQCLPRTAPPVSALSPALGITVENLRVAGRLKRGSAAGVYIQIDHVKYTNDNLKRRFELVGQHCSVHIPEKDMRTVTAFAPDGQCLGTLTVLDKRWAQTPHSRDLRRTIMRLVHAGEIPLDVQCYVSTYMEHLAAKAADEARSRPKSVSPSATKLADTARQTGAPLPALPAPAPSTRPLDRATRASLPGYIKPPAW</sequence>
<evidence type="ECO:0000256" key="1">
    <source>
        <dbReference type="SAM" id="MobiDB-lite"/>
    </source>
</evidence>
<feature type="domain" description="Integrase catalytic" evidence="2">
    <location>
        <begin position="259"/>
        <end position="457"/>
    </location>
</feature>
<reference evidence="3 4" key="1">
    <citation type="submission" date="2023-10" db="EMBL/GenBank/DDBJ databases">
        <title>Bacteria for the degradation of biodegradable plastic PBAT(Polybutylene adipate terephthalate).</title>
        <authorList>
            <person name="Weon H.-Y."/>
            <person name="Yeon J."/>
        </authorList>
    </citation>
    <scope>NUCLEOTIDE SEQUENCE [LARGE SCALE GENOMIC DNA]</scope>
    <source>
        <strain evidence="3 4">SBD 7-3</strain>
    </source>
</reference>
<dbReference type="PROSITE" id="PS50994">
    <property type="entry name" value="INTEGRASE"/>
    <property type="match status" value="1"/>
</dbReference>
<dbReference type="InterPro" id="IPR001584">
    <property type="entry name" value="Integrase_cat-core"/>
</dbReference>
<dbReference type="Proteomes" id="UP001303946">
    <property type="component" value="Chromosome"/>
</dbReference>
<organism evidence="3 4">
    <name type="scientific">Piscinibacter gummiphilus</name>
    <dbReference type="NCBI Taxonomy" id="946333"/>
    <lineage>
        <taxon>Bacteria</taxon>
        <taxon>Pseudomonadati</taxon>
        <taxon>Pseudomonadota</taxon>
        <taxon>Betaproteobacteria</taxon>
        <taxon>Burkholderiales</taxon>
        <taxon>Sphaerotilaceae</taxon>
        <taxon>Piscinibacter</taxon>
    </lineage>
</organism>
<name>A0ABZ0CLK3_9BURK</name>
<evidence type="ECO:0000313" key="4">
    <source>
        <dbReference type="Proteomes" id="UP001303946"/>
    </source>
</evidence>
<accession>A0ABZ0CLK3</accession>
<keyword evidence="4" id="KW-1185">Reference proteome</keyword>
<dbReference type="InterPro" id="IPR012337">
    <property type="entry name" value="RNaseH-like_sf"/>
</dbReference>
<evidence type="ECO:0000313" key="3">
    <source>
        <dbReference type="EMBL" id="WOB05881.1"/>
    </source>
</evidence>